<evidence type="ECO:0000256" key="9">
    <source>
        <dbReference type="ARBA" id="ARBA00023315"/>
    </source>
</evidence>
<evidence type="ECO:0000256" key="7">
    <source>
        <dbReference type="ARBA" id="ARBA00022679"/>
    </source>
</evidence>
<evidence type="ECO:0000256" key="6">
    <source>
        <dbReference type="ARBA" id="ARBA00022490"/>
    </source>
</evidence>
<dbReference type="GO" id="GO:0005634">
    <property type="term" value="C:nucleus"/>
    <property type="evidence" value="ECO:0007669"/>
    <property type="project" value="UniProtKB-SubCell"/>
</dbReference>
<evidence type="ECO:0000256" key="3">
    <source>
        <dbReference type="ARBA" id="ARBA00008870"/>
    </source>
</evidence>
<dbReference type="InterPro" id="IPR000182">
    <property type="entry name" value="GNAT_dom"/>
</dbReference>
<comment type="caution">
    <text evidence="14">The sequence shown here is derived from an EMBL/GenBank/DDBJ whole genome shotgun (WGS) entry which is preliminary data.</text>
</comment>
<evidence type="ECO:0000256" key="11">
    <source>
        <dbReference type="ARBA" id="ARBA00049524"/>
    </source>
</evidence>
<evidence type="ECO:0000256" key="1">
    <source>
        <dbReference type="ARBA" id="ARBA00004123"/>
    </source>
</evidence>
<comment type="catalytic activity">
    <reaction evidence="11">
        <text>N-terminal L-seryl-[histone H4] + acetyl-CoA = N-terminal N(alpha)-acetyl-L-seryl-[histone H4] + CoA + H(+)</text>
        <dbReference type="Rhea" id="RHEA:50596"/>
        <dbReference type="Rhea" id="RHEA-COMP:12740"/>
        <dbReference type="Rhea" id="RHEA-COMP:12743"/>
        <dbReference type="ChEBI" id="CHEBI:15378"/>
        <dbReference type="ChEBI" id="CHEBI:57287"/>
        <dbReference type="ChEBI" id="CHEBI:57288"/>
        <dbReference type="ChEBI" id="CHEBI:64738"/>
        <dbReference type="ChEBI" id="CHEBI:83690"/>
        <dbReference type="EC" id="2.3.1.257"/>
    </reaction>
</comment>
<evidence type="ECO:0000256" key="10">
    <source>
        <dbReference type="ARBA" id="ARBA00047821"/>
    </source>
</evidence>
<comment type="catalytic activity">
    <reaction evidence="10">
        <text>N-terminal L-seryl-[histone H2A] + acetyl-CoA = N-terminal N(alpha)-acetyl-L-seryl-[histone H2A] + CoA + H(+)</text>
        <dbReference type="Rhea" id="RHEA:50600"/>
        <dbReference type="Rhea" id="RHEA-COMP:12742"/>
        <dbReference type="Rhea" id="RHEA-COMP:12744"/>
        <dbReference type="ChEBI" id="CHEBI:15378"/>
        <dbReference type="ChEBI" id="CHEBI:57287"/>
        <dbReference type="ChEBI" id="CHEBI:57288"/>
        <dbReference type="ChEBI" id="CHEBI:64738"/>
        <dbReference type="ChEBI" id="CHEBI:83690"/>
        <dbReference type="EC" id="2.3.1.257"/>
    </reaction>
</comment>
<protein>
    <recommendedName>
        <fullName evidence="5">N-alpha-acetyltransferase 40</fullName>
        <ecNumber evidence="4">2.3.1.257</ecNumber>
    </recommendedName>
</protein>
<dbReference type="GO" id="GO:0005737">
    <property type="term" value="C:cytoplasm"/>
    <property type="evidence" value="ECO:0007669"/>
    <property type="project" value="UniProtKB-SubCell"/>
</dbReference>
<evidence type="ECO:0000256" key="8">
    <source>
        <dbReference type="ARBA" id="ARBA00023242"/>
    </source>
</evidence>
<dbReference type="PANTHER" id="PTHR20531">
    <property type="entry name" value="N-ALPHA-ACETYLTRANSFERASE 40"/>
    <property type="match status" value="1"/>
</dbReference>
<gene>
    <name evidence="14" type="ORF">H5410_033948</name>
</gene>
<dbReference type="GO" id="GO:0043998">
    <property type="term" value="F:histone H2A acetyltransferase activity"/>
    <property type="evidence" value="ECO:0007669"/>
    <property type="project" value="InterPro"/>
</dbReference>
<dbReference type="SUPFAM" id="SSF55729">
    <property type="entry name" value="Acyl-CoA N-acyltransferases (Nat)"/>
    <property type="match status" value="1"/>
</dbReference>
<keyword evidence="6" id="KW-0963">Cytoplasm</keyword>
<comment type="subcellular location">
    <subcellularLocation>
        <location evidence="2">Cytoplasm</location>
    </subcellularLocation>
    <subcellularLocation>
        <location evidence="1">Nucleus</location>
    </subcellularLocation>
</comment>
<proteinExistence type="inferred from homology"/>
<keyword evidence="8" id="KW-0539">Nucleus</keyword>
<dbReference type="Pfam" id="PF00583">
    <property type="entry name" value="Acetyltransf_1"/>
    <property type="match status" value="1"/>
</dbReference>
<evidence type="ECO:0000256" key="4">
    <source>
        <dbReference type="ARBA" id="ARBA00012950"/>
    </source>
</evidence>
<dbReference type="Proteomes" id="UP000824120">
    <property type="component" value="Chromosome 6"/>
</dbReference>
<dbReference type="CDD" id="cd04301">
    <property type="entry name" value="NAT_SF"/>
    <property type="match status" value="1"/>
</dbReference>
<evidence type="ECO:0000256" key="5">
    <source>
        <dbReference type="ARBA" id="ARBA00015043"/>
    </source>
</evidence>
<comment type="similarity">
    <text evidence="3">Belongs to the acetyltransferase family. NAA40 subfamily.</text>
</comment>
<keyword evidence="9" id="KW-0012">Acyltransferase</keyword>
<name>A0A9J5YQ70_SOLCO</name>
<evidence type="ECO:0000256" key="12">
    <source>
        <dbReference type="SAM" id="MobiDB-lite"/>
    </source>
</evidence>
<dbReference type="OrthoDB" id="424551at2759"/>
<keyword evidence="7" id="KW-0808">Transferase</keyword>
<evidence type="ECO:0000313" key="14">
    <source>
        <dbReference type="EMBL" id="KAG5602578.1"/>
    </source>
</evidence>
<evidence type="ECO:0000256" key="2">
    <source>
        <dbReference type="ARBA" id="ARBA00004496"/>
    </source>
</evidence>
<evidence type="ECO:0000313" key="15">
    <source>
        <dbReference type="Proteomes" id="UP000824120"/>
    </source>
</evidence>
<dbReference type="GO" id="GO:1990189">
    <property type="term" value="F:protein N-terminal-serine acetyltransferase activity"/>
    <property type="evidence" value="ECO:0007669"/>
    <property type="project" value="UniProtKB-EC"/>
</dbReference>
<sequence>MEVEKSAESNKKSKNNRDKKMTRKEILETKKKVQEIIKAAVSQKDPFSSFPIFRHYKKKDLSVYLDSGCGDSLSSPVKQYIQNLLKGYFVFSEGIGPLQVNMEASYGTEWPVEEKVKRREMVSSEARYIFVYEISNVDANITLKLSKKGRCNADGMDDKGHLVAFVHYRFTIEEEIPVLYVYELQLEHRVQGKGLGKFLMVLIELIAQKGKMSAVVLTVQKANMIAMNFYRNKLRYLISTMSPSQMGLQTNYELLCKSFDYEAKAGLQMKRLNGANNSPYYMVEVPLLAVKINDCKGDSESICEASYKVFAYVSLTTLKPVRR</sequence>
<dbReference type="GO" id="GO:0010485">
    <property type="term" value="F:histone H4 acetyltransferase activity"/>
    <property type="evidence" value="ECO:0007669"/>
    <property type="project" value="InterPro"/>
</dbReference>
<evidence type="ECO:0000259" key="13">
    <source>
        <dbReference type="Pfam" id="PF00583"/>
    </source>
</evidence>
<feature type="domain" description="N-acetyltransferase" evidence="13">
    <location>
        <begin position="153"/>
        <end position="231"/>
    </location>
</feature>
<keyword evidence="15" id="KW-1185">Reference proteome</keyword>
<organism evidence="14 15">
    <name type="scientific">Solanum commersonii</name>
    <name type="common">Commerson's wild potato</name>
    <name type="synonym">Commerson's nightshade</name>
    <dbReference type="NCBI Taxonomy" id="4109"/>
    <lineage>
        <taxon>Eukaryota</taxon>
        <taxon>Viridiplantae</taxon>
        <taxon>Streptophyta</taxon>
        <taxon>Embryophyta</taxon>
        <taxon>Tracheophyta</taxon>
        <taxon>Spermatophyta</taxon>
        <taxon>Magnoliopsida</taxon>
        <taxon>eudicotyledons</taxon>
        <taxon>Gunneridae</taxon>
        <taxon>Pentapetalae</taxon>
        <taxon>asterids</taxon>
        <taxon>lamiids</taxon>
        <taxon>Solanales</taxon>
        <taxon>Solanaceae</taxon>
        <taxon>Solanoideae</taxon>
        <taxon>Solaneae</taxon>
        <taxon>Solanum</taxon>
    </lineage>
</organism>
<dbReference type="EMBL" id="JACXVP010000006">
    <property type="protein sequence ID" value="KAG5602578.1"/>
    <property type="molecule type" value="Genomic_DNA"/>
</dbReference>
<accession>A0A9J5YQ70</accession>
<dbReference type="InterPro" id="IPR039949">
    <property type="entry name" value="NAA40"/>
</dbReference>
<dbReference type="InterPro" id="IPR016181">
    <property type="entry name" value="Acyl_CoA_acyltransferase"/>
</dbReference>
<dbReference type="PANTHER" id="PTHR20531:SF1">
    <property type="entry name" value="N-ALPHA-ACETYLTRANSFERASE 40"/>
    <property type="match status" value="1"/>
</dbReference>
<feature type="region of interest" description="Disordered" evidence="12">
    <location>
        <begin position="1"/>
        <end position="25"/>
    </location>
</feature>
<dbReference type="AlphaFoldDB" id="A0A9J5YQ70"/>
<dbReference type="EC" id="2.3.1.257" evidence="4"/>
<dbReference type="Gene3D" id="3.40.630.30">
    <property type="match status" value="1"/>
</dbReference>
<reference evidence="14 15" key="1">
    <citation type="submission" date="2020-09" db="EMBL/GenBank/DDBJ databases">
        <title>De no assembly of potato wild relative species, Solanum commersonii.</title>
        <authorList>
            <person name="Cho K."/>
        </authorList>
    </citation>
    <scope>NUCLEOTIDE SEQUENCE [LARGE SCALE GENOMIC DNA]</scope>
    <source>
        <strain evidence="14">LZ3.2</strain>
        <tissue evidence="14">Leaf</tissue>
    </source>
</reference>